<dbReference type="Proteomes" id="UP000533429">
    <property type="component" value="Unassembled WGS sequence"/>
</dbReference>
<proteinExistence type="predicted"/>
<reference evidence="1 2" key="1">
    <citation type="submission" date="2020-06" db="EMBL/GenBank/DDBJ databases">
        <title>Photobacterium damselae subsp. damselae comparative genomics.</title>
        <authorList>
            <person name="Osorio C.R."/>
        </authorList>
    </citation>
    <scope>NUCLEOTIDE SEQUENCE [LARGE SCALE GENOMIC DNA]</scope>
    <source>
        <strain evidence="1 2">TW250/03</strain>
    </source>
</reference>
<comment type="caution">
    <text evidence="1">The sequence shown here is derived from an EMBL/GenBank/DDBJ whole genome shotgun (WGS) entry which is preliminary data.</text>
</comment>
<gene>
    <name evidence="1" type="ORF">HWA77_23285</name>
</gene>
<evidence type="ECO:0000313" key="1">
    <source>
        <dbReference type="EMBL" id="NVP03134.1"/>
    </source>
</evidence>
<organism evidence="1 2">
    <name type="scientific">Photobacterium damselae subsp. damselae</name>
    <name type="common">Listonella damsela</name>
    <dbReference type="NCBI Taxonomy" id="85581"/>
    <lineage>
        <taxon>Bacteria</taxon>
        <taxon>Pseudomonadati</taxon>
        <taxon>Pseudomonadota</taxon>
        <taxon>Gammaproteobacteria</taxon>
        <taxon>Vibrionales</taxon>
        <taxon>Vibrionaceae</taxon>
        <taxon>Photobacterium</taxon>
    </lineage>
</organism>
<dbReference type="RefSeq" id="WP_341509380.1">
    <property type="nucleotide sequence ID" value="NZ_CP146974.1"/>
</dbReference>
<name>A0A850QZC7_PHODD</name>
<dbReference type="AlphaFoldDB" id="A0A850QZC7"/>
<protein>
    <submittedName>
        <fullName evidence="1">Uncharacterized protein</fullName>
    </submittedName>
</protein>
<sequence>MKFIKSNYPFLLTLCATVVSLLWLVVSPDYEPVVTTLLGVVGCIGLRPKDWLLIQNRSALDLPERYKTSEEKVAGFAVENVNVDLKGVKTFNWITPSYVCDDKSIKFTIPKPEFAYTDWDEIPIRVVMSTVSNTYGEPQHFLYAYIPDKPPVCFYQIDAITAELSIEDIDSDGIPELLLGYKCGAHSEGIKLFKLDRNLNFHMIEGSDIGSDFPLIAWGRDGNHSFFINAYSRNWEGNREKWHSRYEQFLYKDYRFELNGTSKVRWK</sequence>
<evidence type="ECO:0000313" key="2">
    <source>
        <dbReference type="Proteomes" id="UP000533429"/>
    </source>
</evidence>
<accession>A0A850QZC7</accession>
<dbReference type="EMBL" id="JABXOR010001504">
    <property type="protein sequence ID" value="NVP03134.1"/>
    <property type="molecule type" value="Genomic_DNA"/>
</dbReference>